<dbReference type="EMBL" id="EU016572">
    <property type="protein sequence ID" value="ABZ06318.1"/>
    <property type="molecule type" value="Genomic_DNA"/>
</dbReference>
<keyword evidence="1" id="KW-0472">Membrane</keyword>
<feature type="transmembrane region" description="Helical" evidence="1">
    <location>
        <begin position="12"/>
        <end position="29"/>
    </location>
</feature>
<evidence type="ECO:0000256" key="1">
    <source>
        <dbReference type="SAM" id="Phobius"/>
    </source>
</evidence>
<reference evidence="2" key="1">
    <citation type="journal article" date="2008" name="ISME J.">
        <title>Genomic patterns of recombination, clonal divergence and environment in marine microbial populations.</title>
        <authorList>
            <person name="Konstantinidis K.T."/>
            <person name="Delong E.F."/>
        </authorList>
    </citation>
    <scope>NUCLEOTIDE SEQUENCE</scope>
</reference>
<keyword evidence="1" id="KW-1133">Transmembrane helix</keyword>
<proteinExistence type="predicted"/>
<organism evidence="2">
    <name type="scientific">uncultured marine microorganism HF4000_008G09</name>
    <dbReference type="NCBI Taxonomy" id="455513"/>
    <lineage>
        <taxon>unclassified sequences</taxon>
        <taxon>environmental samples</taxon>
    </lineage>
</organism>
<protein>
    <submittedName>
        <fullName evidence="2">Uncharacterized protein</fullName>
    </submittedName>
</protein>
<name>B3T159_9ZZZZ</name>
<sequence length="67" mass="7790">MFDFIPQEYEKLINIIFLVVTALIAHHGITYRNPDGEKDFVRLLFGCIAAVYFFLVLFKDVFGLISF</sequence>
<feature type="transmembrane region" description="Helical" evidence="1">
    <location>
        <begin position="41"/>
        <end position="58"/>
    </location>
</feature>
<keyword evidence="1" id="KW-0812">Transmembrane</keyword>
<dbReference type="AlphaFoldDB" id="B3T159"/>
<accession>B3T159</accession>
<evidence type="ECO:0000313" key="2">
    <source>
        <dbReference type="EMBL" id="ABZ06318.1"/>
    </source>
</evidence>
<gene>
    <name evidence="2" type="ORF">ALOHA_HF4000008G09ctg1g19</name>
</gene>